<proteinExistence type="predicted"/>
<evidence type="ECO:0000313" key="2">
    <source>
        <dbReference type="Proteomes" id="UP000437131"/>
    </source>
</evidence>
<dbReference type="RefSeq" id="WP_015218531.1">
    <property type="nucleotide sequence ID" value="NZ_WMIA01000002.1"/>
</dbReference>
<sequence>MSIKQSDYETVLADYSSRKRVVSLLGMYREYLEMIPSMRRPTESVITIPLPLAKVRNLKTVSGDCLSSVGTDEITPIPCDLAILMCDPEWKIKIGVEILVFIHRPQEDFSDLLRRWRQSQIYLNKEYEWIMPKTEEHMFSDLAEEIRPLFVVFSQTPERIKKGLLGANLPYVEYIPEVPSDDPEFIPSTMKNN</sequence>
<organism evidence="1 2">
    <name type="scientific">Cyanobacterium aponinum 0216</name>
    <dbReference type="NCBI Taxonomy" id="2676140"/>
    <lineage>
        <taxon>Bacteria</taxon>
        <taxon>Bacillati</taxon>
        <taxon>Cyanobacteriota</taxon>
        <taxon>Cyanophyceae</taxon>
        <taxon>Oscillatoriophycideae</taxon>
        <taxon>Chroococcales</taxon>
        <taxon>Geminocystaceae</taxon>
        <taxon>Cyanobacterium</taxon>
    </lineage>
</organism>
<protein>
    <recommendedName>
        <fullName evidence="3">Type IV pilin PilA</fullName>
    </recommendedName>
</protein>
<comment type="caution">
    <text evidence="1">The sequence shown here is derived from an EMBL/GenBank/DDBJ whole genome shotgun (WGS) entry which is preliminary data.</text>
</comment>
<gene>
    <name evidence="1" type="ORF">GGC33_02985</name>
</gene>
<accession>A0A844GS55</accession>
<evidence type="ECO:0008006" key="3">
    <source>
        <dbReference type="Google" id="ProtNLM"/>
    </source>
</evidence>
<dbReference type="EMBL" id="WMIA01000002">
    <property type="protein sequence ID" value="MTF37892.1"/>
    <property type="molecule type" value="Genomic_DNA"/>
</dbReference>
<name>A0A844GS55_9CHRO</name>
<evidence type="ECO:0000313" key="1">
    <source>
        <dbReference type="EMBL" id="MTF37892.1"/>
    </source>
</evidence>
<dbReference type="AlphaFoldDB" id="A0A844GS55"/>
<reference evidence="1 2" key="1">
    <citation type="submission" date="2019-11" db="EMBL/GenBank/DDBJ databases">
        <title>Isolation of a new High Light Tolerant Cyanobacteria.</title>
        <authorList>
            <person name="Dobson Z."/>
            <person name="Vaughn N."/>
            <person name="Vaughn M."/>
            <person name="Fromme P."/>
            <person name="Mazor Y."/>
        </authorList>
    </citation>
    <scope>NUCLEOTIDE SEQUENCE [LARGE SCALE GENOMIC DNA]</scope>
    <source>
        <strain evidence="1 2">0216</strain>
    </source>
</reference>
<dbReference type="Proteomes" id="UP000437131">
    <property type="component" value="Unassembled WGS sequence"/>
</dbReference>